<sequence length="180" mass="20050">MPSDLTSFHVITGGPGSGKSTLIEALAARGFHHMPEAGRAIIRDQVMIGGSALPWDDRTAFAELMLGWELRSWHEARYLTGPVFFDRGIPGVLGYLRLCNLPVPAHVDEAAKQFRYHPRVFIAPPWQAIFTCDAERKQDFAEAEATYEAMVATYADLDYELVTLPLATVGERVRFVSELI</sequence>
<evidence type="ECO:0000259" key="1">
    <source>
        <dbReference type="Pfam" id="PF13521"/>
    </source>
</evidence>
<dbReference type="SUPFAM" id="SSF52540">
    <property type="entry name" value="P-loop containing nucleoside triphosphate hydrolases"/>
    <property type="match status" value="1"/>
</dbReference>
<proteinExistence type="predicted"/>
<feature type="domain" description="NadR/Ttd14 AAA" evidence="1">
    <location>
        <begin position="9"/>
        <end position="172"/>
    </location>
</feature>
<protein>
    <submittedName>
        <fullName evidence="2">ATPase</fullName>
    </submittedName>
</protein>
<dbReference type="EMBL" id="QVRA01000020">
    <property type="protein sequence ID" value="RJG52912.1"/>
    <property type="molecule type" value="Genomic_DNA"/>
</dbReference>
<name>A0A418YNT3_9SPHN</name>
<dbReference type="Gene3D" id="3.40.50.300">
    <property type="entry name" value="P-loop containing nucleotide triphosphate hydrolases"/>
    <property type="match status" value="1"/>
</dbReference>
<evidence type="ECO:0000313" key="2">
    <source>
        <dbReference type="EMBL" id="RJG52912.1"/>
    </source>
</evidence>
<dbReference type="RefSeq" id="WP_119748761.1">
    <property type="nucleotide sequence ID" value="NZ_QVRA01000020.1"/>
</dbReference>
<organism evidence="2 3">
    <name type="scientific">Sphingobium terrigena</name>
    <dbReference type="NCBI Taxonomy" id="2304063"/>
    <lineage>
        <taxon>Bacteria</taxon>
        <taxon>Pseudomonadati</taxon>
        <taxon>Pseudomonadota</taxon>
        <taxon>Alphaproteobacteria</taxon>
        <taxon>Sphingomonadales</taxon>
        <taxon>Sphingomonadaceae</taxon>
        <taxon>Sphingobium</taxon>
    </lineage>
</organism>
<reference evidence="2 3" key="1">
    <citation type="submission" date="2018-08" db="EMBL/GenBank/DDBJ databases">
        <title>Sphingobium sp. EO9.</title>
        <authorList>
            <person name="Park Y."/>
            <person name="Kim K.H."/>
            <person name="Jeon C.O."/>
        </authorList>
    </citation>
    <scope>NUCLEOTIDE SEQUENCE [LARGE SCALE GENOMIC DNA]</scope>
    <source>
        <strain evidence="2 3">EO9</strain>
    </source>
</reference>
<dbReference type="InterPro" id="IPR027417">
    <property type="entry name" value="P-loop_NTPase"/>
</dbReference>
<keyword evidence="3" id="KW-1185">Reference proteome</keyword>
<dbReference type="InterPro" id="IPR038727">
    <property type="entry name" value="NadR/Ttd14_AAA_dom"/>
</dbReference>
<gene>
    <name evidence="2" type="ORF">D0Z70_17890</name>
</gene>
<dbReference type="OrthoDB" id="5638848at2"/>
<dbReference type="AlphaFoldDB" id="A0A418YNT3"/>
<dbReference type="Proteomes" id="UP000283469">
    <property type="component" value="Unassembled WGS sequence"/>
</dbReference>
<evidence type="ECO:0000313" key="3">
    <source>
        <dbReference type="Proteomes" id="UP000283469"/>
    </source>
</evidence>
<comment type="caution">
    <text evidence="2">The sequence shown here is derived from an EMBL/GenBank/DDBJ whole genome shotgun (WGS) entry which is preliminary data.</text>
</comment>
<accession>A0A418YNT3</accession>
<dbReference type="Pfam" id="PF13521">
    <property type="entry name" value="AAA_28"/>
    <property type="match status" value="1"/>
</dbReference>